<dbReference type="InterPro" id="IPR006089">
    <property type="entry name" value="Acyl-CoA_DH_CS"/>
</dbReference>
<evidence type="ECO:0000256" key="1">
    <source>
        <dbReference type="ARBA" id="ARBA00001974"/>
    </source>
</evidence>
<dbReference type="PROSITE" id="PS00073">
    <property type="entry name" value="ACYL_COA_DH_2"/>
    <property type="match status" value="1"/>
</dbReference>
<dbReference type="RefSeq" id="WP_055726574.1">
    <property type="nucleotide sequence ID" value="NZ_LMAR01000006.1"/>
</dbReference>
<dbReference type="PANTHER" id="PTHR43884:SF12">
    <property type="entry name" value="ISOVALERYL-COA DEHYDROGENASE, MITOCHONDRIAL-RELATED"/>
    <property type="match status" value="1"/>
</dbReference>
<dbReference type="FunFam" id="2.40.110.10:FF:000014">
    <property type="entry name" value="Probable acyl-CoA dehydrogenase"/>
    <property type="match status" value="1"/>
</dbReference>
<feature type="domain" description="Acyl-CoA oxidase/dehydrogenase middle" evidence="7">
    <location>
        <begin position="123"/>
        <end position="222"/>
    </location>
</feature>
<dbReference type="FunFam" id="1.20.140.10:FF:000012">
    <property type="entry name" value="Acyl-CoA dehydrogenase fadE12"/>
    <property type="match status" value="1"/>
</dbReference>
<name>A0A0Q3L5U3_9HYPH</name>
<evidence type="ECO:0000256" key="5">
    <source>
        <dbReference type="RuleBase" id="RU362125"/>
    </source>
</evidence>
<dbReference type="Pfam" id="PF00441">
    <property type="entry name" value="Acyl-CoA_dh_1"/>
    <property type="match status" value="1"/>
</dbReference>
<dbReference type="PROSITE" id="PS00072">
    <property type="entry name" value="ACYL_COA_DH_1"/>
    <property type="match status" value="1"/>
</dbReference>
<evidence type="ECO:0000256" key="4">
    <source>
        <dbReference type="ARBA" id="ARBA00022827"/>
    </source>
</evidence>
<feature type="domain" description="Acyl-CoA dehydrogenase/oxidase N-terminal" evidence="8">
    <location>
        <begin position="9"/>
        <end position="118"/>
    </location>
</feature>
<accession>A0A0Q3L5U3</accession>
<dbReference type="GO" id="GO:0050660">
    <property type="term" value="F:flavin adenine dinucleotide binding"/>
    <property type="evidence" value="ECO:0007669"/>
    <property type="project" value="InterPro"/>
</dbReference>
<evidence type="ECO:0000259" key="6">
    <source>
        <dbReference type="Pfam" id="PF00441"/>
    </source>
</evidence>
<evidence type="ECO:0000313" key="10">
    <source>
        <dbReference type="Proteomes" id="UP000051562"/>
    </source>
</evidence>
<evidence type="ECO:0000313" key="9">
    <source>
        <dbReference type="EMBL" id="KQK32132.1"/>
    </source>
</evidence>
<evidence type="ECO:0000259" key="7">
    <source>
        <dbReference type="Pfam" id="PF02770"/>
    </source>
</evidence>
<dbReference type="Proteomes" id="UP000051562">
    <property type="component" value="Unassembled WGS sequence"/>
</dbReference>
<comment type="caution">
    <text evidence="9">The sequence shown here is derived from an EMBL/GenBank/DDBJ whole genome shotgun (WGS) entry which is preliminary data.</text>
</comment>
<dbReference type="PANTHER" id="PTHR43884">
    <property type="entry name" value="ACYL-COA DEHYDROGENASE"/>
    <property type="match status" value="1"/>
</dbReference>
<comment type="cofactor">
    <cofactor evidence="1 5">
        <name>FAD</name>
        <dbReference type="ChEBI" id="CHEBI:57692"/>
    </cofactor>
</comment>
<dbReference type="InterPro" id="IPR037069">
    <property type="entry name" value="AcylCoA_DH/ox_N_sf"/>
</dbReference>
<evidence type="ECO:0000259" key="8">
    <source>
        <dbReference type="Pfam" id="PF02771"/>
    </source>
</evidence>
<keyword evidence="5" id="KW-0560">Oxidoreductase</keyword>
<keyword evidence="3 5" id="KW-0285">Flavoprotein</keyword>
<dbReference type="InterPro" id="IPR046373">
    <property type="entry name" value="Acyl-CoA_Oxase/DH_mid-dom_sf"/>
</dbReference>
<protein>
    <submittedName>
        <fullName evidence="9">Acyl-CoA dehydrogenase</fullName>
    </submittedName>
</protein>
<dbReference type="FunFam" id="1.10.540.10:FF:000013">
    <property type="entry name" value="Acyl-CoA dehydrogenase"/>
    <property type="match status" value="1"/>
</dbReference>
<organism evidence="9 10">
    <name type="scientific">Bosea thiooxidans</name>
    <dbReference type="NCBI Taxonomy" id="53254"/>
    <lineage>
        <taxon>Bacteria</taxon>
        <taxon>Pseudomonadati</taxon>
        <taxon>Pseudomonadota</taxon>
        <taxon>Alphaproteobacteria</taxon>
        <taxon>Hyphomicrobiales</taxon>
        <taxon>Boseaceae</taxon>
        <taxon>Bosea</taxon>
    </lineage>
</organism>
<dbReference type="SUPFAM" id="SSF47203">
    <property type="entry name" value="Acyl-CoA dehydrogenase C-terminal domain-like"/>
    <property type="match status" value="1"/>
</dbReference>
<dbReference type="EMBL" id="LMAR01000006">
    <property type="protein sequence ID" value="KQK32132.1"/>
    <property type="molecule type" value="Genomic_DNA"/>
</dbReference>
<proteinExistence type="inferred from homology"/>
<evidence type="ECO:0000256" key="2">
    <source>
        <dbReference type="ARBA" id="ARBA00009347"/>
    </source>
</evidence>
<feature type="domain" description="Acyl-CoA dehydrogenase/oxidase C-terminal" evidence="6">
    <location>
        <begin position="234"/>
        <end position="367"/>
    </location>
</feature>
<reference evidence="9 10" key="1">
    <citation type="submission" date="2015-10" db="EMBL/GenBank/DDBJ databases">
        <title>Draft genome of Bosea thiooxidans.</title>
        <authorList>
            <person name="Wang X."/>
        </authorList>
    </citation>
    <scope>NUCLEOTIDE SEQUENCE [LARGE SCALE GENOMIC DNA]</scope>
    <source>
        <strain evidence="9 10">CGMCC 9174</strain>
    </source>
</reference>
<keyword evidence="4 5" id="KW-0274">FAD</keyword>
<dbReference type="InterPro" id="IPR036250">
    <property type="entry name" value="AcylCo_DH-like_C"/>
</dbReference>
<dbReference type="Gene3D" id="2.40.110.10">
    <property type="entry name" value="Butyryl-CoA Dehydrogenase, subunit A, domain 2"/>
    <property type="match status" value="1"/>
</dbReference>
<evidence type="ECO:0000256" key="3">
    <source>
        <dbReference type="ARBA" id="ARBA00022630"/>
    </source>
</evidence>
<dbReference type="InterPro" id="IPR009075">
    <property type="entry name" value="AcylCo_DH/oxidase_C"/>
</dbReference>
<dbReference type="PIRSF" id="PIRSF016578">
    <property type="entry name" value="HsaA"/>
    <property type="match status" value="1"/>
</dbReference>
<comment type="similarity">
    <text evidence="2 5">Belongs to the acyl-CoA dehydrogenase family.</text>
</comment>
<sequence>MTTDHHPSDAHADIRDAVARLCADYPGEYWRKLDREMAYPTEFVAALTESGFLSALIPEEYGGAGLPLSAAAVIMEEIQRQGCNGAACHAQMYVMGTVLRHGSENQKQRYLPKIASGELRLQAFGVTEPTSGTDTTALRTTARREGDHYVVNGQKIWTSRAAQSDLMLLLARTTPRDQVQKRTDGLSVFILDMREALKDGLTIRPIRTMMNHATTEVFFDNVKVPAANLVGEEGKGFRYILSGMNAERILIAAECIGDAKWFIDKASNYAKERHVFGRPIGQNQGIQFPIAKAYANMRAAELMVREAIRLYEAGANPGAEANMAKMLAADASFEAANAAVQTHGGFGFAEEYDIERKFRETRLYQVAPISTNLILSYLAEHVLGMPRSY</sequence>
<dbReference type="SUPFAM" id="SSF56645">
    <property type="entry name" value="Acyl-CoA dehydrogenase NM domain-like"/>
    <property type="match status" value="1"/>
</dbReference>
<dbReference type="Pfam" id="PF02770">
    <property type="entry name" value="Acyl-CoA_dh_M"/>
    <property type="match status" value="1"/>
</dbReference>
<keyword evidence="10" id="KW-1185">Reference proteome</keyword>
<dbReference type="GO" id="GO:0003995">
    <property type="term" value="F:acyl-CoA dehydrogenase activity"/>
    <property type="evidence" value="ECO:0007669"/>
    <property type="project" value="InterPro"/>
</dbReference>
<dbReference type="InterPro" id="IPR006091">
    <property type="entry name" value="Acyl-CoA_Oxase/DH_mid-dom"/>
</dbReference>
<dbReference type="Gene3D" id="1.20.140.10">
    <property type="entry name" value="Butyryl-CoA Dehydrogenase, subunit A, domain 3"/>
    <property type="match status" value="1"/>
</dbReference>
<dbReference type="Pfam" id="PF02771">
    <property type="entry name" value="Acyl-CoA_dh_N"/>
    <property type="match status" value="1"/>
</dbReference>
<dbReference type="Gene3D" id="1.10.540.10">
    <property type="entry name" value="Acyl-CoA dehydrogenase/oxidase, N-terminal domain"/>
    <property type="match status" value="1"/>
</dbReference>
<dbReference type="STRING" id="53254.SAMN05660750_01987"/>
<dbReference type="AlphaFoldDB" id="A0A0Q3L5U3"/>
<gene>
    <name evidence="9" type="ORF">ARD30_07680</name>
</gene>
<dbReference type="InterPro" id="IPR013786">
    <property type="entry name" value="AcylCoA_DH/ox_N"/>
</dbReference>
<dbReference type="InterPro" id="IPR009100">
    <property type="entry name" value="AcylCoA_DH/oxidase_NM_dom_sf"/>
</dbReference>